<keyword evidence="2 11" id="KW-0813">Transport</keyword>
<evidence type="ECO:0000256" key="1">
    <source>
        <dbReference type="ARBA" id="ARBA00004571"/>
    </source>
</evidence>
<dbReference type="PANTHER" id="PTHR32552">
    <property type="entry name" value="FERRICHROME IRON RECEPTOR-RELATED"/>
    <property type="match status" value="1"/>
</dbReference>
<evidence type="ECO:0000259" key="14">
    <source>
        <dbReference type="Pfam" id="PF00593"/>
    </source>
</evidence>
<dbReference type="PANTHER" id="PTHR32552:SF81">
    <property type="entry name" value="TONB-DEPENDENT OUTER MEMBRANE RECEPTOR"/>
    <property type="match status" value="1"/>
</dbReference>
<comment type="subcellular location">
    <subcellularLocation>
        <location evidence="1 11">Cell outer membrane</location>
        <topology evidence="1 11">Multi-pass membrane protein</topology>
    </subcellularLocation>
</comment>
<comment type="similarity">
    <text evidence="11 12">Belongs to the TonB-dependent receptor family.</text>
</comment>
<keyword evidence="16" id="KW-0675">Receptor</keyword>
<keyword evidence="5 11" id="KW-0812">Transmembrane</keyword>
<evidence type="ECO:0000256" key="8">
    <source>
        <dbReference type="ARBA" id="ARBA00023077"/>
    </source>
</evidence>
<gene>
    <name evidence="16" type="ORF">JZ00_15220</name>
</gene>
<feature type="chain" id="PRO_5002085301" evidence="13">
    <location>
        <begin position="25"/>
        <end position="783"/>
    </location>
</feature>
<evidence type="ECO:0000256" key="10">
    <source>
        <dbReference type="ARBA" id="ARBA00023237"/>
    </source>
</evidence>
<feature type="domain" description="TonB-dependent receptor plug" evidence="15">
    <location>
        <begin position="48"/>
        <end position="155"/>
    </location>
</feature>
<keyword evidence="8 12" id="KW-0798">TonB box</keyword>
<dbReference type="GO" id="GO:0006826">
    <property type="term" value="P:iron ion transport"/>
    <property type="evidence" value="ECO:0007669"/>
    <property type="project" value="UniProtKB-KW"/>
</dbReference>
<evidence type="ECO:0000256" key="12">
    <source>
        <dbReference type="RuleBase" id="RU003357"/>
    </source>
</evidence>
<feature type="domain" description="TonB-dependent receptor-like beta-barrel" evidence="14">
    <location>
        <begin position="260"/>
        <end position="747"/>
    </location>
</feature>
<name>A0A0B1Z3V3_9PSED</name>
<evidence type="ECO:0000313" key="16">
    <source>
        <dbReference type="EMBL" id="KHK64033.1"/>
    </source>
</evidence>
<evidence type="ECO:0000256" key="11">
    <source>
        <dbReference type="PROSITE-ProRule" id="PRU01360"/>
    </source>
</evidence>
<evidence type="ECO:0000256" key="13">
    <source>
        <dbReference type="SAM" id="SignalP"/>
    </source>
</evidence>
<evidence type="ECO:0000259" key="15">
    <source>
        <dbReference type="Pfam" id="PF07715"/>
    </source>
</evidence>
<dbReference type="Proteomes" id="UP000030949">
    <property type="component" value="Unassembled WGS sequence"/>
</dbReference>
<protein>
    <submittedName>
        <fullName evidence="16">TonB-dependent receptor</fullName>
    </submittedName>
</protein>
<dbReference type="RefSeq" id="WP_039592142.1">
    <property type="nucleotide sequence ID" value="NZ_JQGJ02000008.1"/>
</dbReference>
<dbReference type="SUPFAM" id="SSF56935">
    <property type="entry name" value="Porins"/>
    <property type="match status" value="1"/>
</dbReference>
<keyword evidence="10 11" id="KW-0998">Cell outer membrane</keyword>
<evidence type="ECO:0000256" key="2">
    <source>
        <dbReference type="ARBA" id="ARBA00022448"/>
    </source>
</evidence>
<dbReference type="PROSITE" id="PS52016">
    <property type="entry name" value="TONB_DEPENDENT_REC_3"/>
    <property type="match status" value="1"/>
</dbReference>
<dbReference type="Gene3D" id="2.40.170.20">
    <property type="entry name" value="TonB-dependent receptor, beta-barrel domain"/>
    <property type="match status" value="1"/>
</dbReference>
<keyword evidence="6" id="KW-0408">Iron</keyword>
<evidence type="ECO:0000256" key="5">
    <source>
        <dbReference type="ARBA" id="ARBA00022692"/>
    </source>
</evidence>
<dbReference type="EMBL" id="JQGJ01000008">
    <property type="protein sequence ID" value="KHK64033.1"/>
    <property type="molecule type" value="Genomic_DNA"/>
</dbReference>
<dbReference type="Pfam" id="PF00593">
    <property type="entry name" value="TonB_dep_Rec_b-barrel"/>
    <property type="match status" value="1"/>
</dbReference>
<evidence type="ECO:0000256" key="7">
    <source>
        <dbReference type="ARBA" id="ARBA00023065"/>
    </source>
</evidence>
<accession>A0A0B1Z3V3</accession>
<keyword evidence="7" id="KW-0406">Ion transport</keyword>
<dbReference type="InterPro" id="IPR000531">
    <property type="entry name" value="Beta-barrel_TonB"/>
</dbReference>
<keyword evidence="4" id="KW-0410">Iron transport</keyword>
<feature type="signal peptide" evidence="13">
    <location>
        <begin position="1"/>
        <end position="24"/>
    </location>
</feature>
<evidence type="ECO:0000256" key="3">
    <source>
        <dbReference type="ARBA" id="ARBA00022452"/>
    </source>
</evidence>
<evidence type="ECO:0000256" key="9">
    <source>
        <dbReference type="ARBA" id="ARBA00023136"/>
    </source>
</evidence>
<dbReference type="OrthoDB" id="127311at2"/>
<dbReference type="Pfam" id="PF07715">
    <property type="entry name" value="Plug"/>
    <property type="match status" value="1"/>
</dbReference>
<keyword evidence="9 11" id="KW-0472">Membrane</keyword>
<sequence>MPGLGYRLLLLGSLSMVPWAPAHAEHDSPSALTLDETTVTARRREEDPQDVPIPINVLYGDQLDEAGLHRLQDIQQRVPGLVVSGHDARYAGFGLRGFGATAYNDGLEGSVGTYVDGVYQARQGMAFTELMDIERIEVLRGPQGTLFGKNTTAGALNIITKQPTFQPEANLEASYGERGLREYRGTISGPLQDDVLAGRLNVFDSSSEGSVENLQDGSRLGDADSQGLRGQLLWTPNTDFSARLIADYAEQNEAGNVLLVNHYSEQTRKRARFVGYPLAQPDPYQRENRIDAPGRPRTLQNGVSLELNWDLDEAMRFTSITAYRDWDYRASRDGDSTALSVAQSEAELGHRQFSQEWRLSGTAGSSVDYVTGLYYLRQQLDRQIDAEFGPDAAPWFVGDQVEALRKLYGITFTDPRQVPSVLLDGARQRYDGEQKGDSRAIFGQLSWRPIDPLELTGGLRYSQERKDGWISRDVSNLAPLTGLPPVFQAGGQLLRDIALGGAYYREDSIKEDNVSGLLSASYRFTDAVMGYLSWSRGYKAGGINFDVIGPFTAPTFEPERATSLEVGMKTRFWDQRALLNLAVYQTDVDDYQALTYSPPTSLFAPPLRDNLINVGKVRLRGIELDSAWQLTSRLTGRLGVAWSDARYRSFPNAPCPPASGQWTCDLSGERLYNAPEWNLSSGLDHTHPLPYGLEAFSGIDYSFRTGYYGTLEGGEGSYQPSYGLTNLRLGLRSQDRAWEVEGWVRNVFDRNYITAVYSLLGAGDYGVMTGSERTIGTTVRLRY</sequence>
<proteinExistence type="inferred from homology"/>
<dbReference type="InterPro" id="IPR039426">
    <property type="entry name" value="TonB-dep_rcpt-like"/>
</dbReference>
<evidence type="ECO:0000313" key="17">
    <source>
        <dbReference type="Proteomes" id="UP000030949"/>
    </source>
</evidence>
<dbReference type="AlphaFoldDB" id="A0A0B1Z3V3"/>
<dbReference type="InterPro" id="IPR012910">
    <property type="entry name" value="Plug_dom"/>
</dbReference>
<dbReference type="GO" id="GO:0009279">
    <property type="term" value="C:cell outer membrane"/>
    <property type="evidence" value="ECO:0007669"/>
    <property type="project" value="UniProtKB-SubCell"/>
</dbReference>
<evidence type="ECO:0000256" key="4">
    <source>
        <dbReference type="ARBA" id="ARBA00022496"/>
    </source>
</evidence>
<keyword evidence="3 11" id="KW-1134">Transmembrane beta strand</keyword>
<reference evidence="17" key="1">
    <citation type="submission" date="2015-03" db="EMBL/GenBank/DDBJ databases">
        <title>Pseudomonas frederiksbergensis hydrocarbon degrader.</title>
        <authorList>
            <person name="Brown L.M."/>
            <person name="Ruiz O.N."/>
            <person name="Mueller S."/>
            <person name="Gunasekera T.S."/>
        </authorList>
    </citation>
    <scope>NUCLEOTIDE SEQUENCE [LARGE SCALE GENOMIC DNA]</scope>
    <source>
        <strain evidence="17">SI8</strain>
    </source>
</reference>
<evidence type="ECO:0000256" key="6">
    <source>
        <dbReference type="ARBA" id="ARBA00023004"/>
    </source>
</evidence>
<dbReference type="InterPro" id="IPR036942">
    <property type="entry name" value="Beta-barrel_TonB_sf"/>
</dbReference>
<dbReference type="CDD" id="cd01347">
    <property type="entry name" value="ligand_gated_channel"/>
    <property type="match status" value="1"/>
</dbReference>
<comment type="caution">
    <text evidence="16">The sequence shown here is derived from an EMBL/GenBank/DDBJ whole genome shotgun (WGS) entry which is preliminary data.</text>
</comment>
<keyword evidence="13" id="KW-0732">Signal</keyword>
<organism evidence="16 17">
    <name type="scientific">Pseudomonas frederiksbergensis</name>
    <dbReference type="NCBI Taxonomy" id="104087"/>
    <lineage>
        <taxon>Bacteria</taxon>
        <taxon>Pseudomonadati</taxon>
        <taxon>Pseudomonadota</taxon>
        <taxon>Gammaproteobacteria</taxon>
        <taxon>Pseudomonadales</taxon>
        <taxon>Pseudomonadaceae</taxon>
        <taxon>Pseudomonas</taxon>
    </lineage>
</organism>